<accession>A0A1V0B0X7</accession>
<dbReference type="STRING" id="1931241.BVH74_01900"/>
<dbReference type="InterPro" id="IPR002491">
    <property type="entry name" value="ABC_transptr_periplasmic_BD"/>
</dbReference>
<evidence type="ECO:0000313" key="3">
    <source>
        <dbReference type="Proteomes" id="UP000243488"/>
    </source>
</evidence>
<dbReference type="Gene3D" id="3.40.50.1980">
    <property type="entry name" value="Nitrogenase molybdenum iron protein domain"/>
    <property type="match status" value="2"/>
</dbReference>
<dbReference type="InterPro" id="IPR050902">
    <property type="entry name" value="ABC_Transporter_SBP"/>
</dbReference>
<evidence type="ECO:0000313" key="2">
    <source>
        <dbReference type="EMBL" id="AQZ93588.1"/>
    </source>
</evidence>
<protein>
    <recommendedName>
        <fullName evidence="1">Fe/B12 periplasmic-binding domain-containing protein</fullName>
    </recommendedName>
</protein>
<dbReference type="PROSITE" id="PS50983">
    <property type="entry name" value="FE_B12_PBP"/>
    <property type="match status" value="1"/>
</dbReference>
<dbReference type="KEGG" id="ppha:BVH74_01900"/>
<gene>
    <name evidence="2" type="ORF">BVH74_01900</name>
</gene>
<dbReference type="PANTHER" id="PTHR30535">
    <property type="entry name" value="VITAMIN B12-BINDING PROTEIN"/>
    <property type="match status" value="1"/>
</dbReference>
<dbReference type="RefSeq" id="WP_080048446.1">
    <property type="nucleotide sequence ID" value="NZ_CP020100.1"/>
</dbReference>
<sequence>MNKILVGACLWLLAWPLLAESRSPRLISAGASITAIFQALELMPQLVGVDSTSLPLLGDQAPANIGYPRQISAEGLLSLNPDVLIGSEEMGPPAVLAQLRSAGVEVLVLSAEPSLETLLANITALGQRFDREAQAARLRRDLESQLASLPQVPEPQPQALFLLSHSAGSLLVAGSRTAGDSLVRLGGMHNPMASQFSQYRALSAEAFIGLAPVWLLTTSQSLEMAGGVDGLLALQPTLRATPAGRLGQVLGVDGAQMVGGFSPAIADTLLQLRQAALSVEPRRQARVD</sequence>
<reference evidence="2 3" key="1">
    <citation type="submission" date="2017-03" db="EMBL/GenBank/DDBJ databases">
        <title>Complete genome sequence of the novel DNRA strain Pseudomonas sp. S-6-2 isolated from Chinese polluted river sediment. Journal of Biotechnology.</title>
        <authorList>
            <person name="Li J."/>
            <person name="Xiang F."/>
            <person name="Wang L."/>
            <person name="Xi L."/>
            <person name="Liu J."/>
        </authorList>
    </citation>
    <scope>NUCLEOTIDE SEQUENCE [LARGE SCALE GENOMIC DNA]</scope>
    <source>
        <strain evidence="2 3">S-6-2</strain>
    </source>
</reference>
<organism evidence="2 3">
    <name type="scientific">Halopseudomonas phragmitis</name>
    <dbReference type="NCBI Taxonomy" id="1931241"/>
    <lineage>
        <taxon>Bacteria</taxon>
        <taxon>Pseudomonadati</taxon>
        <taxon>Pseudomonadota</taxon>
        <taxon>Gammaproteobacteria</taxon>
        <taxon>Pseudomonadales</taxon>
        <taxon>Pseudomonadaceae</taxon>
        <taxon>Halopseudomonas</taxon>
    </lineage>
</organism>
<evidence type="ECO:0000259" key="1">
    <source>
        <dbReference type="PROSITE" id="PS50983"/>
    </source>
</evidence>
<dbReference type="AlphaFoldDB" id="A0A1V0B0X7"/>
<name>A0A1V0B0X7_9GAMM</name>
<dbReference type="SUPFAM" id="SSF53807">
    <property type="entry name" value="Helical backbone' metal receptor"/>
    <property type="match status" value="1"/>
</dbReference>
<dbReference type="Proteomes" id="UP000243488">
    <property type="component" value="Chromosome"/>
</dbReference>
<dbReference type="EMBL" id="CP020100">
    <property type="protein sequence ID" value="AQZ93588.1"/>
    <property type="molecule type" value="Genomic_DNA"/>
</dbReference>
<feature type="domain" description="Fe/B12 periplasmic-binding" evidence="1">
    <location>
        <begin position="25"/>
        <end position="280"/>
    </location>
</feature>
<proteinExistence type="predicted"/>
<keyword evidence="3" id="KW-1185">Reference proteome</keyword>
<dbReference type="Pfam" id="PF01497">
    <property type="entry name" value="Peripla_BP_2"/>
    <property type="match status" value="1"/>
</dbReference>
<dbReference type="PANTHER" id="PTHR30535:SF4">
    <property type="entry name" value="HEMIN-BINDING PERIPLASMIC PROTEIN HMUT"/>
    <property type="match status" value="1"/>
</dbReference>